<evidence type="ECO:0000256" key="1">
    <source>
        <dbReference type="PROSITE-ProRule" id="PRU00110"/>
    </source>
</evidence>
<organism evidence="3 4">
    <name type="scientific">Flavobacterium cheonhonense</name>
    <dbReference type="NCBI Taxonomy" id="706185"/>
    <lineage>
        <taxon>Bacteria</taxon>
        <taxon>Pseudomonadati</taxon>
        <taxon>Bacteroidota</taxon>
        <taxon>Flavobacteriia</taxon>
        <taxon>Flavobacteriales</taxon>
        <taxon>Flavobacteriaceae</taxon>
        <taxon>Flavobacterium</taxon>
    </lineage>
</organism>
<dbReference type="Pfam" id="PF01627">
    <property type="entry name" value="Hpt"/>
    <property type="match status" value="1"/>
</dbReference>
<reference evidence="4" key="1">
    <citation type="journal article" date="2019" name="Int. J. Syst. Evol. Microbiol.">
        <title>The Global Catalogue of Microorganisms (GCM) 10K type strain sequencing project: providing services to taxonomists for standard genome sequencing and annotation.</title>
        <authorList>
            <consortium name="The Broad Institute Genomics Platform"/>
            <consortium name="The Broad Institute Genome Sequencing Center for Infectious Disease"/>
            <person name="Wu L."/>
            <person name="Ma J."/>
        </authorList>
    </citation>
    <scope>NUCLEOTIDE SEQUENCE [LARGE SCALE GENOMIC DNA]</scope>
    <source>
        <strain evidence="4">JCM 17064</strain>
    </source>
</reference>
<sequence>MEQPNIEYFEKLSNNNVSFKQKLIDIVKYEFPLELSDYESFIKNDNLKDASEIVHKLKHKIGVLGMTNSYALAETFEHSLRDGGTENQAEFESVLLTVKAFIDQL</sequence>
<dbReference type="SUPFAM" id="SSF47226">
    <property type="entry name" value="Histidine-containing phosphotransfer domain, HPT domain"/>
    <property type="match status" value="1"/>
</dbReference>
<dbReference type="EMBL" id="BAABCR010000008">
    <property type="protein sequence ID" value="GAA4026181.1"/>
    <property type="molecule type" value="Genomic_DNA"/>
</dbReference>
<feature type="domain" description="HPt" evidence="2">
    <location>
        <begin position="16"/>
        <end position="105"/>
    </location>
</feature>
<feature type="modified residue" description="Phosphohistidine" evidence="1">
    <location>
        <position position="55"/>
    </location>
</feature>
<gene>
    <name evidence="3" type="ORF">GCM10022386_06930</name>
</gene>
<dbReference type="PROSITE" id="PS50894">
    <property type="entry name" value="HPT"/>
    <property type="match status" value="1"/>
</dbReference>
<dbReference type="Gene3D" id="1.20.120.160">
    <property type="entry name" value="HPT domain"/>
    <property type="match status" value="1"/>
</dbReference>
<dbReference type="Proteomes" id="UP001500968">
    <property type="component" value="Unassembled WGS sequence"/>
</dbReference>
<dbReference type="InterPro" id="IPR008207">
    <property type="entry name" value="Sig_transdc_His_kin_Hpt_dom"/>
</dbReference>
<proteinExistence type="predicted"/>
<dbReference type="RefSeq" id="WP_324691770.1">
    <property type="nucleotide sequence ID" value="NZ_BAABCR010000008.1"/>
</dbReference>
<evidence type="ECO:0000313" key="4">
    <source>
        <dbReference type="Proteomes" id="UP001500968"/>
    </source>
</evidence>
<evidence type="ECO:0000313" key="3">
    <source>
        <dbReference type="EMBL" id="GAA4026181.1"/>
    </source>
</evidence>
<accession>A0ABP7THJ1</accession>
<comment type="caution">
    <text evidence="3">The sequence shown here is derived from an EMBL/GenBank/DDBJ whole genome shotgun (WGS) entry which is preliminary data.</text>
</comment>
<keyword evidence="1" id="KW-0597">Phosphoprotein</keyword>
<keyword evidence="4" id="KW-1185">Reference proteome</keyword>
<dbReference type="InterPro" id="IPR036641">
    <property type="entry name" value="HPT_dom_sf"/>
</dbReference>
<protein>
    <submittedName>
        <fullName evidence="3">Hpt domain-containing protein</fullName>
    </submittedName>
</protein>
<name>A0ABP7THJ1_9FLAO</name>
<evidence type="ECO:0000259" key="2">
    <source>
        <dbReference type="PROSITE" id="PS50894"/>
    </source>
</evidence>